<reference evidence="1 2" key="1">
    <citation type="submission" date="2018-04" db="EMBL/GenBank/DDBJ databases">
        <authorList>
            <person name="Zhang X."/>
            <person name="Yuan J."/>
            <person name="Li F."/>
            <person name="Xiang J."/>
        </authorList>
    </citation>
    <scope>NUCLEOTIDE SEQUENCE [LARGE SCALE GENOMIC DNA]</scope>
    <source>
        <tissue evidence="1">Muscle</tissue>
    </source>
</reference>
<dbReference type="InterPro" id="IPR036187">
    <property type="entry name" value="DNA_mismatch_repair_MutS_sf"/>
</dbReference>
<dbReference type="SUPFAM" id="SSF48334">
    <property type="entry name" value="DNA repair protein MutS, domain III"/>
    <property type="match status" value="1"/>
</dbReference>
<comment type="caution">
    <text evidence="1">The sequence shown here is derived from an EMBL/GenBank/DDBJ whole genome shotgun (WGS) entry which is preliminary data.</text>
</comment>
<dbReference type="Proteomes" id="UP000283509">
    <property type="component" value="Unassembled WGS sequence"/>
</dbReference>
<evidence type="ECO:0000313" key="2">
    <source>
        <dbReference type="Proteomes" id="UP000283509"/>
    </source>
</evidence>
<name>A0A423TZT6_PENVA</name>
<evidence type="ECO:0000313" key="1">
    <source>
        <dbReference type="EMBL" id="ROT81975.1"/>
    </source>
</evidence>
<gene>
    <name evidence="1" type="ORF">C7M84_024861</name>
</gene>
<protein>
    <submittedName>
        <fullName evidence="1">Putative septum site-determining protein MinC</fullName>
    </submittedName>
</protein>
<organism evidence="1 2">
    <name type="scientific">Penaeus vannamei</name>
    <name type="common">Whiteleg shrimp</name>
    <name type="synonym">Litopenaeus vannamei</name>
    <dbReference type="NCBI Taxonomy" id="6689"/>
    <lineage>
        <taxon>Eukaryota</taxon>
        <taxon>Metazoa</taxon>
        <taxon>Ecdysozoa</taxon>
        <taxon>Arthropoda</taxon>
        <taxon>Crustacea</taxon>
        <taxon>Multicrustacea</taxon>
        <taxon>Malacostraca</taxon>
        <taxon>Eumalacostraca</taxon>
        <taxon>Eucarida</taxon>
        <taxon>Decapoda</taxon>
        <taxon>Dendrobranchiata</taxon>
        <taxon>Penaeoidea</taxon>
        <taxon>Penaeidae</taxon>
        <taxon>Penaeus</taxon>
    </lineage>
</organism>
<accession>A0A423TZT6</accession>
<proteinExistence type="predicted"/>
<dbReference type="STRING" id="6689.A0A423TZT6"/>
<sequence length="118" mass="13625">MSRVAEVELDHLPPEVESCCIIYLPHVGYLLAFPPTPELDQSLNAHGYDLPGLEFMFRTSDMVLYKSQTCHELDRELGDIQVDIANHETRIMMRLVETLLLQASTFVHLVQRILMLDW</sequence>
<dbReference type="OrthoDB" id="29596at2759"/>
<keyword evidence="2" id="KW-1185">Reference proteome</keyword>
<dbReference type="EMBL" id="QCYY01000900">
    <property type="protein sequence ID" value="ROT81975.1"/>
    <property type="molecule type" value="Genomic_DNA"/>
</dbReference>
<reference evidence="1 2" key="2">
    <citation type="submission" date="2019-01" db="EMBL/GenBank/DDBJ databases">
        <title>The decoding of complex shrimp genome reveals the adaptation for benthos swimmer, frequently molting mechanism and breeding impact on genome.</title>
        <authorList>
            <person name="Sun Y."/>
            <person name="Gao Y."/>
            <person name="Yu Y."/>
        </authorList>
    </citation>
    <scope>NUCLEOTIDE SEQUENCE [LARGE SCALE GENOMIC DNA]</scope>
    <source>
        <tissue evidence="1">Muscle</tissue>
    </source>
</reference>
<dbReference type="AlphaFoldDB" id="A0A423TZT6"/>